<evidence type="ECO:0000313" key="3">
    <source>
        <dbReference type="Proteomes" id="UP000279384"/>
    </source>
</evidence>
<sequence>MRPLHALAAVLAAFFGVRRGRAANVDRQLRFADLIAAAIILVALFVGGLLLLVSWLTAP</sequence>
<proteinExistence type="predicted"/>
<protein>
    <recommendedName>
        <fullName evidence="4">DUF2970 family protein</fullName>
    </recommendedName>
</protein>
<evidence type="ECO:0000256" key="1">
    <source>
        <dbReference type="SAM" id="Phobius"/>
    </source>
</evidence>
<accession>A0A495AZI8</accession>
<dbReference type="InterPro" id="IPR021344">
    <property type="entry name" value="DUF2970"/>
</dbReference>
<evidence type="ECO:0008006" key="4">
    <source>
        <dbReference type="Google" id="ProtNLM"/>
    </source>
</evidence>
<reference evidence="2 3" key="1">
    <citation type="submission" date="2018-10" db="EMBL/GenBank/DDBJ databases">
        <title>Genomic Encyclopedia of Type Strains, Phase IV (KMG-IV): sequencing the most valuable type-strain genomes for metagenomic binning, comparative biology and taxonomic classification.</title>
        <authorList>
            <person name="Goeker M."/>
        </authorList>
    </citation>
    <scope>NUCLEOTIDE SEQUENCE [LARGE SCALE GENOMIC DNA]</scope>
    <source>
        <strain evidence="2 3">DSM 3303</strain>
    </source>
</reference>
<evidence type="ECO:0000313" key="2">
    <source>
        <dbReference type="EMBL" id="RKQ53304.1"/>
    </source>
</evidence>
<gene>
    <name evidence="2" type="ORF">C8E02_3239</name>
</gene>
<dbReference type="EMBL" id="RBID01000019">
    <property type="protein sequence ID" value="RKQ53304.1"/>
    <property type="molecule type" value="Genomic_DNA"/>
</dbReference>
<dbReference type="Pfam" id="PF11174">
    <property type="entry name" value="DUF2970"/>
    <property type="match status" value="1"/>
</dbReference>
<keyword evidence="1" id="KW-0472">Membrane</keyword>
<dbReference type="AlphaFoldDB" id="A0A495AZI8"/>
<dbReference type="Proteomes" id="UP000279384">
    <property type="component" value="Unassembled WGS sequence"/>
</dbReference>
<comment type="caution">
    <text evidence="2">The sequence shown here is derived from an EMBL/GenBank/DDBJ whole genome shotgun (WGS) entry which is preliminary data.</text>
</comment>
<organism evidence="2 3">
    <name type="scientific">Vogesella indigofera</name>
    <name type="common">Pseudomonas indigofera</name>
    <dbReference type="NCBI Taxonomy" id="45465"/>
    <lineage>
        <taxon>Bacteria</taxon>
        <taxon>Pseudomonadati</taxon>
        <taxon>Pseudomonadota</taxon>
        <taxon>Betaproteobacteria</taxon>
        <taxon>Neisseriales</taxon>
        <taxon>Chromobacteriaceae</taxon>
        <taxon>Vogesella</taxon>
    </lineage>
</organism>
<dbReference type="RefSeq" id="WP_120812406.1">
    <property type="nucleotide sequence ID" value="NZ_RBID01000019.1"/>
</dbReference>
<keyword evidence="1" id="KW-1133">Transmembrane helix</keyword>
<keyword evidence="1" id="KW-0812">Transmembrane</keyword>
<feature type="transmembrane region" description="Helical" evidence="1">
    <location>
        <begin position="32"/>
        <end position="56"/>
    </location>
</feature>
<name>A0A495AZI8_VOGIN</name>